<feature type="region of interest" description="Disordered" evidence="9">
    <location>
        <begin position="265"/>
        <end position="284"/>
    </location>
</feature>
<protein>
    <recommendedName>
        <fullName evidence="14">Methyltransferase type 11 domain-containing protein</fullName>
    </recommendedName>
</protein>
<dbReference type="STRING" id="2004952.A0A2C5XX83"/>
<dbReference type="Pfam" id="PF12589">
    <property type="entry name" value="WBS_methylT"/>
    <property type="match status" value="1"/>
</dbReference>
<evidence type="ECO:0000256" key="4">
    <source>
        <dbReference type="ARBA" id="ARBA00022490"/>
    </source>
</evidence>
<dbReference type="OrthoDB" id="2877at2759"/>
<keyword evidence="7" id="KW-0949">S-adenosyl-L-methionine</keyword>
<reference evidence="12 13" key="1">
    <citation type="submission" date="2017-06" db="EMBL/GenBank/DDBJ databases">
        <title>Ant-infecting Ophiocordyceps genomes reveal a high diversity of potential behavioral manipulation genes and a possible major role for enterotoxins.</title>
        <authorList>
            <person name="De Bekker C."/>
            <person name="Evans H.C."/>
            <person name="Brachmann A."/>
            <person name="Hughes D.P."/>
        </authorList>
    </citation>
    <scope>NUCLEOTIDE SEQUENCE [LARGE SCALE GENOMIC DNA]</scope>
    <source>
        <strain evidence="12 13">Map16</strain>
    </source>
</reference>
<gene>
    <name evidence="12" type="ORF">CDD80_5993</name>
</gene>
<evidence type="ECO:0000256" key="8">
    <source>
        <dbReference type="ARBA" id="ARBA00023242"/>
    </source>
</evidence>
<proteinExistence type="inferred from homology"/>
<dbReference type="GO" id="GO:0005730">
    <property type="term" value="C:nucleolus"/>
    <property type="evidence" value="ECO:0007669"/>
    <property type="project" value="TreeGrafter"/>
</dbReference>
<dbReference type="InterPro" id="IPR013216">
    <property type="entry name" value="Methyltransf_11"/>
</dbReference>
<keyword evidence="5" id="KW-0489">Methyltransferase</keyword>
<keyword evidence="13" id="KW-1185">Reference proteome</keyword>
<dbReference type="FunFam" id="3.40.50.150:FF:000017">
    <property type="entry name" value="probable 18S rRNA (Guanine-N(7))-methyltransferase"/>
    <property type="match status" value="1"/>
</dbReference>
<evidence type="ECO:0000256" key="3">
    <source>
        <dbReference type="ARBA" id="ARBA00005547"/>
    </source>
</evidence>
<accession>A0A2C5XX83</accession>
<name>A0A2C5XX83_9HYPO</name>
<dbReference type="AlphaFoldDB" id="A0A2C5XX83"/>
<comment type="caution">
    <text evidence="12">The sequence shown here is derived from an EMBL/GenBank/DDBJ whole genome shotgun (WGS) entry which is preliminary data.</text>
</comment>
<evidence type="ECO:0000313" key="13">
    <source>
        <dbReference type="Proteomes" id="UP000226431"/>
    </source>
</evidence>
<dbReference type="PANTHER" id="PTHR12734:SF0">
    <property type="entry name" value="18S RRNA (GUANINE-N(7))-METHYLTRANSFERASE-RELATED"/>
    <property type="match status" value="1"/>
</dbReference>
<dbReference type="InterPro" id="IPR022238">
    <property type="entry name" value="Bud23_C"/>
</dbReference>
<dbReference type="EMBL" id="NJES01000621">
    <property type="protein sequence ID" value="PHH70478.1"/>
    <property type="molecule type" value="Genomic_DNA"/>
</dbReference>
<feature type="domain" description="18S rRNA (guanine(1575)-N(7))-methyltransferase Bud23 C-terminal" evidence="11">
    <location>
        <begin position="224"/>
        <end position="281"/>
    </location>
</feature>
<evidence type="ECO:0000259" key="11">
    <source>
        <dbReference type="Pfam" id="PF12589"/>
    </source>
</evidence>
<evidence type="ECO:0000259" key="10">
    <source>
        <dbReference type="Pfam" id="PF08241"/>
    </source>
</evidence>
<keyword evidence="8" id="KW-0539">Nucleus</keyword>
<evidence type="ECO:0000256" key="7">
    <source>
        <dbReference type="ARBA" id="ARBA00022691"/>
    </source>
</evidence>
<keyword evidence="6" id="KW-0808">Transferase</keyword>
<organism evidence="12 13">
    <name type="scientific">Ophiocordyceps camponoti-rufipedis</name>
    <dbReference type="NCBI Taxonomy" id="2004952"/>
    <lineage>
        <taxon>Eukaryota</taxon>
        <taxon>Fungi</taxon>
        <taxon>Dikarya</taxon>
        <taxon>Ascomycota</taxon>
        <taxon>Pezizomycotina</taxon>
        <taxon>Sordariomycetes</taxon>
        <taxon>Hypocreomycetidae</taxon>
        <taxon>Hypocreales</taxon>
        <taxon>Ophiocordycipitaceae</taxon>
        <taxon>Ophiocordyceps</taxon>
    </lineage>
</organism>
<dbReference type="SUPFAM" id="SSF53335">
    <property type="entry name" value="S-adenosyl-L-methionine-dependent methyltransferases"/>
    <property type="match status" value="1"/>
</dbReference>
<comment type="subcellular location">
    <subcellularLocation>
        <location evidence="2">Cytoplasm</location>
    </subcellularLocation>
    <subcellularLocation>
        <location evidence="1">Nucleus</location>
    </subcellularLocation>
</comment>
<keyword evidence="4" id="KW-0963">Cytoplasm</keyword>
<evidence type="ECO:0008006" key="14">
    <source>
        <dbReference type="Google" id="ProtNLM"/>
    </source>
</evidence>
<sequence>MSRPEDSLAADVHYDDAEARKYTTSSRIQTIQATMTRRALQLLDLRRPSLILDVGCGSGLSGEILSAVAREEGGPHAWIGLDLSPSMLDVALQRDVEGDLLLADMGQGVPFRAGTFDAAISISALQWLCSAESSDTSPAGRLARFFDGLYASLRRGGRAVCQFYPKNNAQREIVSRAAVKAGFGAGFLEDDPGTKNVKLYLVLTAGSAPADDDAQTGPTDITNVVSGMEDVDIVDARAKAKAGNARVRKGSKAWIVKKKEQMERKGKIVKATSKYTGRKRRPAF</sequence>
<comment type="similarity">
    <text evidence="3">Belongs to the class I-like SAM-binding methyltransferase superfamily. BUD23/WBSCR22 family.</text>
</comment>
<dbReference type="InterPro" id="IPR029063">
    <property type="entry name" value="SAM-dependent_MTases_sf"/>
</dbReference>
<evidence type="ECO:0000256" key="9">
    <source>
        <dbReference type="SAM" id="MobiDB-lite"/>
    </source>
</evidence>
<evidence type="ECO:0000256" key="2">
    <source>
        <dbReference type="ARBA" id="ARBA00004496"/>
    </source>
</evidence>
<dbReference type="GO" id="GO:0070476">
    <property type="term" value="P:rRNA (guanine-N7)-methylation"/>
    <property type="evidence" value="ECO:0007669"/>
    <property type="project" value="InterPro"/>
</dbReference>
<dbReference type="Pfam" id="PF08241">
    <property type="entry name" value="Methyltransf_11"/>
    <property type="match status" value="1"/>
</dbReference>
<dbReference type="Gene3D" id="3.40.50.150">
    <property type="entry name" value="Vaccinia Virus protein VP39"/>
    <property type="match status" value="1"/>
</dbReference>
<dbReference type="Proteomes" id="UP000226431">
    <property type="component" value="Unassembled WGS sequence"/>
</dbReference>
<evidence type="ECO:0000313" key="12">
    <source>
        <dbReference type="EMBL" id="PHH70478.1"/>
    </source>
</evidence>
<feature type="domain" description="Methyltransferase type 11" evidence="10">
    <location>
        <begin position="52"/>
        <end position="160"/>
    </location>
</feature>
<evidence type="ECO:0000256" key="6">
    <source>
        <dbReference type="ARBA" id="ARBA00022679"/>
    </source>
</evidence>
<dbReference type="PANTHER" id="PTHR12734">
    <property type="entry name" value="METHYLTRANSFERASE-RELATED"/>
    <property type="match status" value="1"/>
</dbReference>
<evidence type="ECO:0000256" key="1">
    <source>
        <dbReference type="ARBA" id="ARBA00004123"/>
    </source>
</evidence>
<dbReference type="GO" id="GO:0005737">
    <property type="term" value="C:cytoplasm"/>
    <property type="evidence" value="ECO:0007669"/>
    <property type="project" value="UniProtKB-SubCell"/>
</dbReference>
<dbReference type="InterPro" id="IPR039769">
    <property type="entry name" value="Bud23-like"/>
</dbReference>
<evidence type="ECO:0000256" key="5">
    <source>
        <dbReference type="ARBA" id="ARBA00022603"/>
    </source>
</evidence>
<dbReference type="CDD" id="cd02440">
    <property type="entry name" value="AdoMet_MTases"/>
    <property type="match status" value="1"/>
</dbReference>
<dbReference type="GO" id="GO:0016435">
    <property type="term" value="F:rRNA (guanine) methyltransferase activity"/>
    <property type="evidence" value="ECO:0007669"/>
    <property type="project" value="InterPro"/>
</dbReference>